<protein>
    <submittedName>
        <fullName evidence="6">GRAS family transcription factor</fullName>
    </submittedName>
</protein>
<comment type="caution">
    <text evidence="5">Lacks conserved residue(s) required for the propagation of feature annotation.</text>
</comment>
<proteinExistence type="inferred from homology"/>
<dbReference type="Pfam" id="PF03514">
    <property type="entry name" value="GRAS"/>
    <property type="match status" value="1"/>
</dbReference>
<name>G7KC84_MEDTR</name>
<evidence type="ECO:0000256" key="1">
    <source>
        <dbReference type="ARBA" id="ARBA00004123"/>
    </source>
</evidence>
<evidence type="ECO:0000256" key="2">
    <source>
        <dbReference type="ARBA" id="ARBA00023015"/>
    </source>
</evidence>
<dbReference type="PROSITE" id="PS50985">
    <property type="entry name" value="GRAS"/>
    <property type="match status" value="1"/>
</dbReference>
<reference evidence="6 8" key="1">
    <citation type="journal article" date="2011" name="Nature">
        <title>The Medicago genome provides insight into the evolution of rhizobial symbioses.</title>
        <authorList>
            <person name="Young N.D."/>
            <person name="Debelle F."/>
            <person name="Oldroyd G.E."/>
            <person name="Geurts R."/>
            <person name="Cannon S.B."/>
            <person name="Udvardi M.K."/>
            <person name="Benedito V.A."/>
            <person name="Mayer K.F."/>
            <person name="Gouzy J."/>
            <person name="Schoof H."/>
            <person name="Van de Peer Y."/>
            <person name="Proost S."/>
            <person name="Cook D.R."/>
            <person name="Meyers B.C."/>
            <person name="Spannagl M."/>
            <person name="Cheung F."/>
            <person name="De Mita S."/>
            <person name="Krishnakumar V."/>
            <person name="Gundlach H."/>
            <person name="Zhou S."/>
            <person name="Mudge J."/>
            <person name="Bharti A.K."/>
            <person name="Murray J.D."/>
            <person name="Naoumkina M.A."/>
            <person name="Rosen B."/>
            <person name="Silverstein K.A."/>
            <person name="Tang H."/>
            <person name="Rombauts S."/>
            <person name="Zhao P.X."/>
            <person name="Zhou P."/>
            <person name="Barbe V."/>
            <person name="Bardou P."/>
            <person name="Bechner M."/>
            <person name="Bellec A."/>
            <person name="Berger A."/>
            <person name="Berges H."/>
            <person name="Bidwell S."/>
            <person name="Bisseling T."/>
            <person name="Choisne N."/>
            <person name="Couloux A."/>
            <person name="Denny R."/>
            <person name="Deshpande S."/>
            <person name="Dai X."/>
            <person name="Doyle J.J."/>
            <person name="Dudez A.M."/>
            <person name="Farmer A.D."/>
            <person name="Fouteau S."/>
            <person name="Franken C."/>
            <person name="Gibelin C."/>
            <person name="Gish J."/>
            <person name="Goldstein S."/>
            <person name="Gonzalez A.J."/>
            <person name="Green P.J."/>
            <person name="Hallab A."/>
            <person name="Hartog M."/>
            <person name="Hua A."/>
            <person name="Humphray S.J."/>
            <person name="Jeong D.H."/>
            <person name="Jing Y."/>
            <person name="Jocker A."/>
            <person name="Kenton S.M."/>
            <person name="Kim D.J."/>
            <person name="Klee K."/>
            <person name="Lai H."/>
            <person name="Lang C."/>
            <person name="Lin S."/>
            <person name="Macmil S.L."/>
            <person name="Magdelenat G."/>
            <person name="Matthews L."/>
            <person name="McCorrison J."/>
            <person name="Monaghan E.L."/>
            <person name="Mun J.H."/>
            <person name="Najar F.Z."/>
            <person name="Nicholson C."/>
            <person name="Noirot C."/>
            <person name="O'Bleness M."/>
            <person name="Paule C.R."/>
            <person name="Poulain J."/>
            <person name="Prion F."/>
            <person name="Qin B."/>
            <person name="Qu C."/>
            <person name="Retzel E.F."/>
            <person name="Riddle C."/>
            <person name="Sallet E."/>
            <person name="Samain S."/>
            <person name="Samson N."/>
            <person name="Sanders I."/>
            <person name="Saurat O."/>
            <person name="Scarpelli C."/>
            <person name="Schiex T."/>
            <person name="Segurens B."/>
            <person name="Severin A.J."/>
            <person name="Sherrier D.J."/>
            <person name="Shi R."/>
            <person name="Sims S."/>
            <person name="Singer S.R."/>
            <person name="Sinharoy S."/>
            <person name="Sterck L."/>
            <person name="Viollet A."/>
            <person name="Wang B.B."/>
            <person name="Wang K."/>
            <person name="Wang M."/>
            <person name="Wang X."/>
            <person name="Warfsmann J."/>
            <person name="Weissenbach J."/>
            <person name="White D.D."/>
            <person name="White J.D."/>
            <person name="Wiley G.B."/>
            <person name="Wincker P."/>
            <person name="Xing Y."/>
            <person name="Yang L."/>
            <person name="Yao Z."/>
            <person name="Ying F."/>
            <person name="Zhai J."/>
            <person name="Zhou L."/>
            <person name="Zuber A."/>
            <person name="Denarie J."/>
            <person name="Dixon R.A."/>
            <person name="May G.D."/>
            <person name="Schwartz D.C."/>
            <person name="Rogers J."/>
            <person name="Quetier F."/>
            <person name="Town C.D."/>
            <person name="Roe B.A."/>
        </authorList>
    </citation>
    <scope>NUCLEOTIDE SEQUENCE [LARGE SCALE GENOMIC DNA]</scope>
    <source>
        <strain evidence="6">A17</strain>
        <strain evidence="7 8">cv. Jemalong A17</strain>
    </source>
</reference>
<accession>G7KC84</accession>
<comment type="subcellular location">
    <subcellularLocation>
        <location evidence="1">Nucleus</location>
    </subcellularLocation>
</comment>
<sequence length="295" mass="33957">MRAKIERYKSCVRCIYDESVWSRWMVDGRPLQMVFHQCRTRVPYISLRTFWVQFKRRHDIASSKIASPLILRITAIFHEDYALESTIVHENLTQFGREQGIQIQVEFVLLQTFEILSFKAVKFLDGEKTAVLLSPEIFRRFGSDENASAFLLDVQSVSPIVVVFVDGEGWTEAAVESSFRCVVVNSLEFYVMMMESLDASVVGGGKEWVKRIEMMHLRPKILVAVEGCGRRISPWKDMFHGAGLKPVQLSRFAEFHAECLLAKSQVRGFHVAKREAELVLCWHERAMVATSAWRC</sequence>
<evidence type="ECO:0000256" key="5">
    <source>
        <dbReference type="PROSITE-ProRule" id="PRU01191"/>
    </source>
</evidence>
<dbReference type="OMA" id="WVKRIEM"/>
<evidence type="ECO:0000313" key="7">
    <source>
        <dbReference type="EnsemblPlants" id="AES94916"/>
    </source>
</evidence>
<dbReference type="GO" id="GO:0006355">
    <property type="term" value="P:regulation of DNA-templated transcription"/>
    <property type="evidence" value="ECO:0000318"/>
    <property type="project" value="GO_Central"/>
</dbReference>
<dbReference type="EMBL" id="CM001221">
    <property type="protein sequence ID" value="AES94916.1"/>
    <property type="molecule type" value="Genomic_DNA"/>
</dbReference>
<dbReference type="eggNOG" id="ENOG502QVNG">
    <property type="taxonomic scope" value="Eukaryota"/>
</dbReference>
<dbReference type="GO" id="GO:0005634">
    <property type="term" value="C:nucleus"/>
    <property type="evidence" value="ECO:0000318"/>
    <property type="project" value="GO_Central"/>
</dbReference>
<feature type="region of interest" description="SAW" evidence="5">
    <location>
        <begin position="224"/>
        <end position="294"/>
    </location>
</feature>
<reference evidence="7" key="3">
    <citation type="submission" date="2015-04" db="UniProtKB">
        <authorList>
            <consortium name="EnsemblPlants"/>
        </authorList>
    </citation>
    <scope>IDENTIFICATION</scope>
    <source>
        <strain evidence="7">cv. Jemalong A17</strain>
    </source>
</reference>
<dbReference type="Proteomes" id="UP000002051">
    <property type="component" value="Chromosome 5"/>
</dbReference>
<organism evidence="6 8">
    <name type="scientific">Medicago truncatula</name>
    <name type="common">Barrel medic</name>
    <name type="synonym">Medicago tribuloides</name>
    <dbReference type="NCBI Taxonomy" id="3880"/>
    <lineage>
        <taxon>Eukaryota</taxon>
        <taxon>Viridiplantae</taxon>
        <taxon>Streptophyta</taxon>
        <taxon>Embryophyta</taxon>
        <taxon>Tracheophyta</taxon>
        <taxon>Spermatophyta</taxon>
        <taxon>Magnoliopsida</taxon>
        <taxon>eudicotyledons</taxon>
        <taxon>Gunneridae</taxon>
        <taxon>Pentapetalae</taxon>
        <taxon>rosids</taxon>
        <taxon>fabids</taxon>
        <taxon>Fabales</taxon>
        <taxon>Fabaceae</taxon>
        <taxon>Papilionoideae</taxon>
        <taxon>50 kb inversion clade</taxon>
        <taxon>NPAAA clade</taxon>
        <taxon>Hologalegina</taxon>
        <taxon>IRL clade</taxon>
        <taxon>Trifolieae</taxon>
        <taxon>Medicago</taxon>
    </lineage>
</organism>
<dbReference type="PANTHER" id="PTHR31636">
    <property type="entry name" value="OSJNBA0084A10.13 PROTEIN-RELATED"/>
    <property type="match status" value="1"/>
</dbReference>
<reference evidence="6 8" key="2">
    <citation type="journal article" date="2014" name="BMC Genomics">
        <title>An improved genome release (version Mt4.0) for the model legume Medicago truncatula.</title>
        <authorList>
            <person name="Tang H."/>
            <person name="Krishnakumar V."/>
            <person name="Bidwell S."/>
            <person name="Rosen B."/>
            <person name="Chan A."/>
            <person name="Zhou S."/>
            <person name="Gentzbittel L."/>
            <person name="Childs K.L."/>
            <person name="Yandell M."/>
            <person name="Gundlach H."/>
            <person name="Mayer K.F."/>
            <person name="Schwartz D.C."/>
            <person name="Town C.D."/>
        </authorList>
    </citation>
    <scope>GENOME REANNOTATION</scope>
    <source>
        <strain evidence="7 8">cv. Jemalong A17</strain>
    </source>
</reference>
<dbReference type="STRING" id="3880.G7KC84"/>
<dbReference type="InterPro" id="IPR005202">
    <property type="entry name" value="TF_GRAS"/>
</dbReference>
<keyword evidence="8" id="KW-1185">Reference proteome</keyword>
<keyword evidence="4" id="KW-0539">Nucleus</keyword>
<dbReference type="GO" id="GO:0003700">
    <property type="term" value="F:DNA-binding transcription factor activity"/>
    <property type="evidence" value="ECO:0000318"/>
    <property type="project" value="GO_Central"/>
</dbReference>
<comment type="similarity">
    <text evidence="5">Belongs to the GRAS family.</text>
</comment>
<dbReference type="GO" id="GO:0043565">
    <property type="term" value="F:sequence-specific DNA binding"/>
    <property type="evidence" value="ECO:0000318"/>
    <property type="project" value="GO_Central"/>
</dbReference>
<dbReference type="PaxDb" id="3880-AES83425"/>
<dbReference type="EnsemblPlants" id="AES94916">
    <property type="protein sequence ID" value="AES94916"/>
    <property type="gene ID" value="MTR_5g019750"/>
</dbReference>
<gene>
    <name evidence="6" type="ordered locus">MTR_5g019750</name>
</gene>
<dbReference type="AlphaFoldDB" id="G7KC84"/>
<evidence type="ECO:0000256" key="3">
    <source>
        <dbReference type="ARBA" id="ARBA00023163"/>
    </source>
</evidence>
<dbReference type="HOGENOM" id="CLU_013139_0_1_1"/>
<evidence type="ECO:0000313" key="8">
    <source>
        <dbReference type="Proteomes" id="UP000002051"/>
    </source>
</evidence>
<evidence type="ECO:0000256" key="4">
    <source>
        <dbReference type="ARBA" id="ARBA00023242"/>
    </source>
</evidence>
<keyword evidence="2" id="KW-0805">Transcription regulation</keyword>
<dbReference type="GO" id="GO:0009610">
    <property type="term" value="P:response to symbiotic fungus"/>
    <property type="evidence" value="ECO:0007669"/>
    <property type="project" value="UniProtKB-ARBA"/>
</dbReference>
<evidence type="ECO:0000313" key="6">
    <source>
        <dbReference type="EMBL" id="AES94916.1"/>
    </source>
</evidence>
<keyword evidence="3" id="KW-0804">Transcription</keyword>